<accession>A0A6J7IAF4</accession>
<feature type="region of interest" description="Disordered" evidence="1">
    <location>
        <begin position="44"/>
        <end position="65"/>
    </location>
</feature>
<gene>
    <name evidence="2" type="ORF">UFOPK3752_00218</name>
</gene>
<dbReference type="AlphaFoldDB" id="A0A6J7IAF4"/>
<proteinExistence type="predicted"/>
<protein>
    <submittedName>
        <fullName evidence="2">Unannotated protein</fullName>
    </submittedName>
</protein>
<evidence type="ECO:0000256" key="1">
    <source>
        <dbReference type="SAM" id="MobiDB-lite"/>
    </source>
</evidence>
<dbReference type="EMBL" id="CAFBND010000006">
    <property type="protein sequence ID" value="CAB4927524.1"/>
    <property type="molecule type" value="Genomic_DNA"/>
</dbReference>
<sequence length="96" mass="9646">MVAGLEGDDGSRSSRCITGSGEGIDLGMSGSGTTVVALGDHRAVGRQEHTTNAGVGPLRNPGGSREHECAAHRVALAVGPGHLFRFTGSSSSTFPA</sequence>
<feature type="region of interest" description="Disordered" evidence="1">
    <location>
        <begin position="1"/>
        <end position="30"/>
    </location>
</feature>
<organism evidence="2">
    <name type="scientific">freshwater metagenome</name>
    <dbReference type="NCBI Taxonomy" id="449393"/>
    <lineage>
        <taxon>unclassified sequences</taxon>
        <taxon>metagenomes</taxon>
        <taxon>ecological metagenomes</taxon>
    </lineage>
</organism>
<name>A0A6J7IAF4_9ZZZZ</name>
<reference evidence="2" key="1">
    <citation type="submission" date="2020-05" db="EMBL/GenBank/DDBJ databases">
        <authorList>
            <person name="Chiriac C."/>
            <person name="Salcher M."/>
            <person name="Ghai R."/>
            <person name="Kavagutti S V."/>
        </authorList>
    </citation>
    <scope>NUCLEOTIDE SEQUENCE</scope>
</reference>
<evidence type="ECO:0000313" key="2">
    <source>
        <dbReference type="EMBL" id="CAB4927524.1"/>
    </source>
</evidence>